<dbReference type="PANTHER" id="PTHR30157">
    <property type="entry name" value="FERRIC REDUCTASE, NADPH-DEPENDENT"/>
    <property type="match status" value="1"/>
</dbReference>
<gene>
    <name evidence="2" type="ORF">AN277_0205160</name>
</gene>
<keyword evidence="3" id="KW-1185">Reference proteome</keyword>
<dbReference type="InterPro" id="IPR007037">
    <property type="entry name" value="SIP_rossman_dom"/>
</dbReference>
<dbReference type="InterPro" id="IPR039261">
    <property type="entry name" value="FNR_nucleotide-bd"/>
</dbReference>
<evidence type="ECO:0000313" key="3">
    <source>
        <dbReference type="Proteomes" id="UP000053171"/>
    </source>
</evidence>
<dbReference type="PROSITE" id="PS51384">
    <property type="entry name" value="FAD_FR"/>
    <property type="match status" value="1"/>
</dbReference>
<reference evidence="2" key="1">
    <citation type="submission" date="2016-06" db="EMBL/GenBank/DDBJ databases">
        <title>Identification of putative biosynthetic pathways for the production of bioactive secondary metabolites by the marine actinomycete Kocuria kristinae RUTW2-3.</title>
        <authorList>
            <person name="Waterworth S.C."/>
            <person name="Walmsley T.A."/>
            <person name="Matongo T."/>
            <person name="Davies-Coleman M.T."/>
            <person name="Dorrington R.A."/>
        </authorList>
    </citation>
    <scope>NUCLEOTIDE SEQUENCE [LARGE SCALE GENOMIC DNA]</scope>
    <source>
        <strain evidence="2">RUTW2-3</strain>
    </source>
</reference>
<dbReference type="Pfam" id="PF08021">
    <property type="entry name" value="FAD_binding_9"/>
    <property type="match status" value="1"/>
</dbReference>
<dbReference type="Gene3D" id="2.40.30.10">
    <property type="entry name" value="Translation factors"/>
    <property type="match status" value="1"/>
</dbReference>
<protein>
    <submittedName>
        <fullName evidence="2">NADPH-dependent ferric siderophore reductase</fullName>
    </submittedName>
</protein>
<feature type="domain" description="FAD-binding FR-type" evidence="1">
    <location>
        <begin position="9"/>
        <end position="134"/>
    </location>
</feature>
<dbReference type="RefSeq" id="WP_064725288.1">
    <property type="nucleotide sequence ID" value="NZ_JBEYYV010000030.1"/>
</dbReference>
<dbReference type="PANTHER" id="PTHR30157:SF0">
    <property type="entry name" value="NADPH-DEPENDENT FERRIC-CHELATE REDUCTASE"/>
    <property type="match status" value="1"/>
</dbReference>
<dbReference type="FunFam" id="2.40.30.10:FF:000131">
    <property type="entry name" value="NADPH-dependent ferric siderophore reductase"/>
    <property type="match status" value="1"/>
</dbReference>
<name>A0A199NTX0_9MICC</name>
<dbReference type="InterPro" id="IPR013113">
    <property type="entry name" value="SIP_FAD-bd"/>
</dbReference>
<evidence type="ECO:0000313" key="2">
    <source>
        <dbReference type="EMBL" id="OAX52043.1"/>
    </source>
</evidence>
<sequence length="274" mass="30591">MTAPQRKPKPQTLLQVVERRQLTPHMVRLILGGEGFSAFQDNGFTDQYVKLVFAKPELGLSAPFDMMHLRETLPPEDVPVTRTYTVRAVDHEAQTLTIDFVTHGDEGLAAPWAAQASPGDQLVLMGPGGKYSPDPDADWHLFAGDASALPAIGSAIEALPDDARGYAFITLDHDEDRQEFASVPEGFEVVWKVQEGTGADPNRLTALMQSREWLPGTVDVFAHGERESIKQVRRLLKEREVPRERISISGYWAYGRTEDRFQAEKREPIGKIED</sequence>
<dbReference type="EMBL" id="LJBJ02000008">
    <property type="protein sequence ID" value="OAX52043.1"/>
    <property type="molecule type" value="Genomic_DNA"/>
</dbReference>
<dbReference type="SUPFAM" id="SSF63380">
    <property type="entry name" value="Riboflavin synthase domain-like"/>
    <property type="match status" value="1"/>
</dbReference>
<dbReference type="AlphaFoldDB" id="A0A199NTX0"/>
<organism evidence="2 3">
    <name type="scientific">Rothia kristinae</name>
    <dbReference type="NCBI Taxonomy" id="37923"/>
    <lineage>
        <taxon>Bacteria</taxon>
        <taxon>Bacillati</taxon>
        <taxon>Actinomycetota</taxon>
        <taxon>Actinomycetes</taxon>
        <taxon>Micrococcales</taxon>
        <taxon>Micrococcaceae</taxon>
        <taxon>Rothia</taxon>
    </lineage>
</organism>
<dbReference type="Gene3D" id="3.40.50.80">
    <property type="entry name" value="Nucleotide-binding domain of ferredoxin-NADP reductase (FNR) module"/>
    <property type="match status" value="1"/>
</dbReference>
<dbReference type="Pfam" id="PF04954">
    <property type="entry name" value="SIP"/>
    <property type="match status" value="1"/>
</dbReference>
<dbReference type="Proteomes" id="UP000053171">
    <property type="component" value="Unassembled WGS sequence"/>
</dbReference>
<evidence type="ECO:0000259" key="1">
    <source>
        <dbReference type="PROSITE" id="PS51384"/>
    </source>
</evidence>
<dbReference type="InterPro" id="IPR017938">
    <property type="entry name" value="Riboflavin_synthase-like_b-brl"/>
</dbReference>
<dbReference type="InterPro" id="IPR017927">
    <property type="entry name" value="FAD-bd_FR_type"/>
</dbReference>
<accession>A0A199NTX0</accession>
<dbReference type="CDD" id="cd06193">
    <property type="entry name" value="siderophore_interacting"/>
    <property type="match status" value="1"/>
</dbReference>
<dbReference type="GO" id="GO:0016491">
    <property type="term" value="F:oxidoreductase activity"/>
    <property type="evidence" value="ECO:0007669"/>
    <property type="project" value="InterPro"/>
</dbReference>
<dbReference type="InterPro" id="IPR039374">
    <property type="entry name" value="SIP_fam"/>
</dbReference>
<comment type="caution">
    <text evidence="2">The sequence shown here is derived from an EMBL/GenBank/DDBJ whole genome shotgun (WGS) entry which is preliminary data.</text>
</comment>
<proteinExistence type="predicted"/>